<dbReference type="AlphaFoldDB" id="A0A9X0DG99"/>
<reference evidence="1" key="1">
    <citation type="submission" date="2022-11" db="EMBL/GenBank/DDBJ databases">
        <title>Genome Resource of Sclerotinia nivalis Strain SnTB1, a Plant Pathogen Isolated from American Ginseng.</title>
        <authorList>
            <person name="Fan S."/>
        </authorList>
    </citation>
    <scope>NUCLEOTIDE SEQUENCE</scope>
    <source>
        <strain evidence="1">SnTB1</strain>
    </source>
</reference>
<evidence type="ECO:0000313" key="1">
    <source>
        <dbReference type="EMBL" id="KAJ8059628.1"/>
    </source>
</evidence>
<accession>A0A9X0DG99</accession>
<comment type="caution">
    <text evidence="1">The sequence shown here is derived from an EMBL/GenBank/DDBJ whole genome shotgun (WGS) entry which is preliminary data.</text>
</comment>
<gene>
    <name evidence="1" type="ORF">OCU04_011280</name>
</gene>
<name>A0A9X0DG99_9HELO</name>
<evidence type="ECO:0000313" key="2">
    <source>
        <dbReference type="Proteomes" id="UP001152300"/>
    </source>
</evidence>
<proteinExistence type="predicted"/>
<sequence length="105" mass="11515">MDLSWQGLQTSLGEYEVLTEVHPISSLTPTSIMVMSICKVIRGSSTISNVHFGLGDLKGQTCLSLSELRSTFSLLTKVQMIPGQNHGLVPEHIKANQVNYGCWKP</sequence>
<dbReference type="Proteomes" id="UP001152300">
    <property type="component" value="Unassembled WGS sequence"/>
</dbReference>
<dbReference type="EMBL" id="JAPEIS010000014">
    <property type="protein sequence ID" value="KAJ8059628.1"/>
    <property type="molecule type" value="Genomic_DNA"/>
</dbReference>
<organism evidence="1 2">
    <name type="scientific">Sclerotinia nivalis</name>
    <dbReference type="NCBI Taxonomy" id="352851"/>
    <lineage>
        <taxon>Eukaryota</taxon>
        <taxon>Fungi</taxon>
        <taxon>Dikarya</taxon>
        <taxon>Ascomycota</taxon>
        <taxon>Pezizomycotina</taxon>
        <taxon>Leotiomycetes</taxon>
        <taxon>Helotiales</taxon>
        <taxon>Sclerotiniaceae</taxon>
        <taxon>Sclerotinia</taxon>
    </lineage>
</organism>
<protein>
    <submittedName>
        <fullName evidence="1">Uncharacterized protein</fullName>
    </submittedName>
</protein>
<keyword evidence="2" id="KW-1185">Reference proteome</keyword>